<evidence type="ECO:0000256" key="3">
    <source>
        <dbReference type="ARBA" id="ARBA00022840"/>
    </source>
</evidence>
<keyword evidence="1" id="KW-0547">Nucleotide-binding</keyword>
<proteinExistence type="predicted"/>
<keyword evidence="7" id="KW-1185">Reference proteome</keyword>
<evidence type="ECO:0000313" key="7">
    <source>
        <dbReference type="Proteomes" id="UP000553776"/>
    </source>
</evidence>
<evidence type="ECO:0000313" key="6">
    <source>
        <dbReference type="EMBL" id="MBB6694701.1"/>
    </source>
</evidence>
<name>A0A841U9Q3_9BACL</name>
<dbReference type="SUPFAM" id="SSF50891">
    <property type="entry name" value="Cyclophilin-like"/>
    <property type="match status" value="1"/>
</dbReference>
<dbReference type="PANTHER" id="PTHR34698">
    <property type="entry name" value="5-OXOPROLINASE SUBUNIT B"/>
    <property type="match status" value="1"/>
</dbReference>
<feature type="compositionally biased region" description="Basic and acidic residues" evidence="4">
    <location>
        <begin position="248"/>
        <end position="261"/>
    </location>
</feature>
<dbReference type="Pfam" id="PF02682">
    <property type="entry name" value="CT_C_D"/>
    <property type="match status" value="1"/>
</dbReference>
<feature type="region of interest" description="Disordered" evidence="4">
    <location>
        <begin position="219"/>
        <end position="261"/>
    </location>
</feature>
<dbReference type="InterPro" id="IPR003833">
    <property type="entry name" value="CT_C_D"/>
</dbReference>
<feature type="non-terminal residue" evidence="6">
    <location>
        <position position="261"/>
    </location>
</feature>
<evidence type="ECO:0000256" key="4">
    <source>
        <dbReference type="SAM" id="MobiDB-lite"/>
    </source>
</evidence>
<dbReference type="Gene3D" id="2.40.100.10">
    <property type="entry name" value="Cyclophilin-like"/>
    <property type="match status" value="1"/>
</dbReference>
<reference evidence="6 7" key="1">
    <citation type="submission" date="2020-08" db="EMBL/GenBank/DDBJ databases">
        <title>Cohnella phylogeny.</title>
        <authorList>
            <person name="Dunlap C."/>
        </authorList>
    </citation>
    <scope>NUCLEOTIDE SEQUENCE [LARGE SCALE GENOMIC DNA]</scope>
    <source>
        <strain evidence="6 7">DSM 25239</strain>
    </source>
</reference>
<sequence>MGEWTIAPLGDAGFALRPRGYSRDRLPSVLAEAASRCRRVPWITDAVHAYDSVTVYADWREPDGREDGRSPEEAAAFLLETVADIAGGEFEGRRTVVLPVYYGGEDGPDLASAAERSGLTEERFVELHSGTEYDVAMIGFAPGFPYLAGMPEELAQPRRPNPRKRVPAGSVGIAGVQTGVYPVDSPGGWQIIGRTPVRLFRPESEEPFPLRAGDKIRFQPVRAREAEPDSYGDREEIAIAGKAGTNGKVEREREQEKEREK</sequence>
<keyword evidence="2 6" id="KW-0378">Hydrolase</keyword>
<evidence type="ECO:0000256" key="1">
    <source>
        <dbReference type="ARBA" id="ARBA00022741"/>
    </source>
</evidence>
<dbReference type="GO" id="GO:0005524">
    <property type="term" value="F:ATP binding"/>
    <property type="evidence" value="ECO:0007669"/>
    <property type="project" value="UniProtKB-KW"/>
</dbReference>
<dbReference type="InterPro" id="IPR010016">
    <property type="entry name" value="PxpB"/>
</dbReference>
<keyword evidence="3" id="KW-0067">ATP-binding</keyword>
<feature type="domain" description="Carboxyltransferase" evidence="5">
    <location>
        <begin position="4"/>
        <end position="210"/>
    </location>
</feature>
<dbReference type="InterPro" id="IPR029000">
    <property type="entry name" value="Cyclophilin-like_dom_sf"/>
</dbReference>
<dbReference type="PANTHER" id="PTHR34698:SF2">
    <property type="entry name" value="5-OXOPROLINASE SUBUNIT B"/>
    <property type="match status" value="1"/>
</dbReference>
<dbReference type="EMBL" id="JACJVR010000101">
    <property type="protein sequence ID" value="MBB6694701.1"/>
    <property type="molecule type" value="Genomic_DNA"/>
</dbReference>
<dbReference type="AlphaFoldDB" id="A0A841U9Q3"/>
<evidence type="ECO:0000256" key="2">
    <source>
        <dbReference type="ARBA" id="ARBA00022801"/>
    </source>
</evidence>
<protein>
    <submittedName>
        <fullName evidence="6">5-oxoprolinase subunit PxpB</fullName>
        <ecNumber evidence="6">3.5.2.9</ecNumber>
    </submittedName>
</protein>
<gene>
    <name evidence="6" type="primary">pxpB</name>
    <name evidence="6" type="ORF">H7B90_25215</name>
</gene>
<feature type="compositionally biased region" description="Basic and acidic residues" evidence="4">
    <location>
        <begin position="219"/>
        <end position="237"/>
    </location>
</feature>
<dbReference type="Proteomes" id="UP000553776">
    <property type="component" value="Unassembled WGS sequence"/>
</dbReference>
<dbReference type="GO" id="GO:0017168">
    <property type="term" value="F:5-oxoprolinase (ATP-hydrolyzing) activity"/>
    <property type="evidence" value="ECO:0007669"/>
    <property type="project" value="UniProtKB-EC"/>
</dbReference>
<dbReference type="RefSeq" id="WP_185138667.1">
    <property type="nucleotide sequence ID" value="NZ_JACJVR010000101.1"/>
</dbReference>
<organism evidence="6 7">
    <name type="scientific">Cohnella xylanilytica</name>
    <dbReference type="NCBI Taxonomy" id="557555"/>
    <lineage>
        <taxon>Bacteria</taxon>
        <taxon>Bacillati</taxon>
        <taxon>Bacillota</taxon>
        <taxon>Bacilli</taxon>
        <taxon>Bacillales</taxon>
        <taxon>Paenibacillaceae</taxon>
        <taxon>Cohnella</taxon>
    </lineage>
</organism>
<evidence type="ECO:0000259" key="5">
    <source>
        <dbReference type="SMART" id="SM00796"/>
    </source>
</evidence>
<comment type="caution">
    <text evidence="6">The sequence shown here is derived from an EMBL/GenBank/DDBJ whole genome shotgun (WGS) entry which is preliminary data.</text>
</comment>
<dbReference type="SMART" id="SM00796">
    <property type="entry name" value="AHS1"/>
    <property type="match status" value="1"/>
</dbReference>
<dbReference type="NCBIfam" id="TIGR00370">
    <property type="entry name" value="5-oxoprolinase subunit PxpB"/>
    <property type="match status" value="1"/>
</dbReference>
<accession>A0A841U9Q3</accession>
<dbReference type="EC" id="3.5.2.9" evidence="6"/>